<dbReference type="PANTHER" id="PTHR13016:SF0">
    <property type="entry name" value="AMME SYNDROME CANDIDATE GENE 1 PROTEIN"/>
    <property type="match status" value="1"/>
</dbReference>
<organism evidence="2 3">
    <name type="scientific">Candidatus Electrothrix communis</name>
    <dbReference type="NCBI Taxonomy" id="1859133"/>
    <lineage>
        <taxon>Bacteria</taxon>
        <taxon>Pseudomonadati</taxon>
        <taxon>Thermodesulfobacteriota</taxon>
        <taxon>Desulfobulbia</taxon>
        <taxon>Desulfobulbales</taxon>
        <taxon>Desulfobulbaceae</taxon>
        <taxon>Candidatus Electrothrix</taxon>
    </lineage>
</organism>
<dbReference type="Gene3D" id="3.30.1490.150">
    <property type="entry name" value="Hypothetical protein ph0010, domain 2"/>
    <property type="match status" value="1"/>
</dbReference>
<feature type="domain" description="AMMECR1" evidence="1">
    <location>
        <begin position="5"/>
        <end position="195"/>
    </location>
</feature>
<dbReference type="Pfam" id="PF01871">
    <property type="entry name" value="AMMECR1"/>
    <property type="match status" value="1"/>
</dbReference>
<keyword evidence="3" id="KW-1185">Reference proteome</keyword>
<evidence type="ECO:0000313" key="3">
    <source>
        <dbReference type="Proteomes" id="UP000288086"/>
    </source>
</evidence>
<accession>A0A3S3QU42</accession>
<dbReference type="PROSITE" id="PS51112">
    <property type="entry name" value="AMMECR1"/>
    <property type="match status" value="1"/>
</dbReference>
<gene>
    <name evidence="2" type="ORF">VT98_12003</name>
</gene>
<protein>
    <recommendedName>
        <fullName evidence="1">AMMECR1 domain-containing protein</fullName>
    </recommendedName>
</protein>
<dbReference type="InterPro" id="IPR027485">
    <property type="entry name" value="AMMECR1_N"/>
</dbReference>
<dbReference type="AlphaFoldDB" id="A0A3S3QU42"/>
<dbReference type="EMBL" id="MTKP01000200">
    <property type="protein sequence ID" value="RWX47802.1"/>
    <property type="molecule type" value="Genomic_DNA"/>
</dbReference>
<dbReference type="NCBIfam" id="TIGR04335">
    <property type="entry name" value="AmmeMemoSam_A"/>
    <property type="match status" value="1"/>
</dbReference>
<dbReference type="InterPro" id="IPR002733">
    <property type="entry name" value="AMMECR1_domain"/>
</dbReference>
<evidence type="ECO:0000313" key="2">
    <source>
        <dbReference type="EMBL" id="RWX47802.1"/>
    </source>
</evidence>
<comment type="caution">
    <text evidence="2">The sequence shown here is derived from an EMBL/GenBank/DDBJ whole genome shotgun (WGS) entry which is preliminary data.</text>
</comment>
<name>A0A3S3QU42_9BACT</name>
<reference evidence="2 3" key="1">
    <citation type="submission" date="2017-01" db="EMBL/GenBank/DDBJ databases">
        <title>The cable genome- insights into the physiology and evolution of filamentous bacteria capable of sulfide oxidation via long distance electron transfer.</title>
        <authorList>
            <person name="Schreiber L."/>
            <person name="Bjerg J.T."/>
            <person name="Boggild A."/>
            <person name="Van De Vossenberg J."/>
            <person name="Meysman F."/>
            <person name="Nielsen L.P."/>
            <person name="Schramm A."/>
            <person name="Kjeldsen K.U."/>
        </authorList>
    </citation>
    <scope>NUCLEOTIDE SEQUENCE [LARGE SCALE GENOMIC DNA]</scope>
    <source>
        <strain evidence="2">A1</strain>
    </source>
</reference>
<dbReference type="PANTHER" id="PTHR13016">
    <property type="entry name" value="AMMECR1 HOMOLOG"/>
    <property type="match status" value="1"/>
</dbReference>
<dbReference type="InterPro" id="IPR023473">
    <property type="entry name" value="AMMECR1"/>
</dbReference>
<dbReference type="Gene3D" id="3.30.700.20">
    <property type="entry name" value="Hypothetical protein ph0010, domain 1"/>
    <property type="match status" value="1"/>
</dbReference>
<dbReference type="InterPro" id="IPR036071">
    <property type="entry name" value="AMMECR1_dom_sf"/>
</dbReference>
<sequence>MLTDLRKKILLRLARQTIEEELGQQATDPVAEEELDDLDLRQHHGVFVTLNLDGMLRGCIGSLLGLEPLIAGVRRHAINAALRDNRFPLLTVNELPMVVIEISVLTPPQNLEYTDSSDLISRLQPSVDGVILKIPGGAGATFLPQVWEQLPEPETFLRHLCLKAGLPAESWQHGDLTVQTYQACHFDEKKFFKRS</sequence>
<proteinExistence type="predicted"/>
<evidence type="ECO:0000259" key="1">
    <source>
        <dbReference type="PROSITE" id="PS51112"/>
    </source>
</evidence>
<dbReference type="SUPFAM" id="SSF143447">
    <property type="entry name" value="AMMECR1-like"/>
    <property type="match status" value="1"/>
</dbReference>
<dbReference type="NCBIfam" id="TIGR00296">
    <property type="entry name" value="TIGR00296 family protein"/>
    <property type="match status" value="1"/>
</dbReference>
<dbReference type="Proteomes" id="UP000288086">
    <property type="component" value="Unassembled WGS sequence"/>
</dbReference>
<dbReference type="InterPro" id="IPR027623">
    <property type="entry name" value="AmmeMemoSam_A"/>
</dbReference>